<reference evidence="2 3" key="1">
    <citation type="submission" date="2016-10" db="EMBL/GenBank/DDBJ databases">
        <authorList>
            <person name="de Groot N.N."/>
        </authorList>
    </citation>
    <scope>NUCLEOTIDE SEQUENCE [LARGE SCALE GENOMIC DNA]</scope>
    <source>
        <strain evidence="2 3">CGMCC 4.6858</strain>
    </source>
</reference>
<accession>A0A1G6V775</accession>
<protein>
    <recommendedName>
        <fullName evidence="1">DUF1707 domain-containing protein</fullName>
    </recommendedName>
</protein>
<dbReference type="RefSeq" id="WP_090858120.1">
    <property type="nucleotide sequence ID" value="NZ_FMZM01000008.1"/>
</dbReference>
<gene>
    <name evidence="2" type="ORF">SAMN05421872_108198</name>
</gene>
<feature type="domain" description="DUF1707" evidence="1">
    <location>
        <begin position="8"/>
        <end position="59"/>
    </location>
</feature>
<dbReference type="Pfam" id="PF08044">
    <property type="entry name" value="DUF1707"/>
    <property type="match status" value="1"/>
</dbReference>
<organism evidence="2 3">
    <name type="scientific">Nocardioides lianchengensis</name>
    <dbReference type="NCBI Taxonomy" id="1045774"/>
    <lineage>
        <taxon>Bacteria</taxon>
        <taxon>Bacillati</taxon>
        <taxon>Actinomycetota</taxon>
        <taxon>Actinomycetes</taxon>
        <taxon>Propionibacteriales</taxon>
        <taxon>Nocardioidaceae</taxon>
        <taxon>Nocardioides</taxon>
    </lineage>
</organism>
<dbReference type="AlphaFoldDB" id="A0A1G6V775"/>
<dbReference type="InterPro" id="IPR012551">
    <property type="entry name" value="DUF1707_SHOCT-like"/>
</dbReference>
<dbReference type="STRING" id="1045774.SAMN05421872_108198"/>
<dbReference type="PANTHER" id="PTHR40763:SF4">
    <property type="entry name" value="DUF1707 DOMAIN-CONTAINING PROTEIN"/>
    <property type="match status" value="1"/>
</dbReference>
<name>A0A1G6V775_9ACTN</name>
<evidence type="ECO:0000313" key="3">
    <source>
        <dbReference type="Proteomes" id="UP000199034"/>
    </source>
</evidence>
<dbReference type="EMBL" id="FMZM01000008">
    <property type="protein sequence ID" value="SDD48847.1"/>
    <property type="molecule type" value="Genomic_DNA"/>
</dbReference>
<dbReference type="OrthoDB" id="4772576at2"/>
<evidence type="ECO:0000313" key="2">
    <source>
        <dbReference type="EMBL" id="SDD48847.1"/>
    </source>
</evidence>
<sequence length="213" mass="22886">MIEPHQQRISDDDRHRTAEFLRQAAGEGRIDLEELDERLEAAYAAKVYGDLVPLVVDLPGAEAPLPTGLVPAPRPGQLPAPTGAPRYGTSIAVMSGTDRKGVWEVPPIHTAFTMMGGVDIDLREAVFTTPEVVITANAVMGAVDVIVNAWTRVTVEGVGIMGTFEEGRAKVDPEIGPASPHVRVRGVALMGAVTVVRKPMPGEKRKRLRRASD</sequence>
<dbReference type="PANTHER" id="PTHR40763">
    <property type="entry name" value="MEMBRANE PROTEIN-RELATED"/>
    <property type="match status" value="1"/>
</dbReference>
<evidence type="ECO:0000259" key="1">
    <source>
        <dbReference type="Pfam" id="PF08044"/>
    </source>
</evidence>
<proteinExistence type="predicted"/>
<dbReference type="Proteomes" id="UP000199034">
    <property type="component" value="Unassembled WGS sequence"/>
</dbReference>
<keyword evidence="3" id="KW-1185">Reference proteome</keyword>